<proteinExistence type="predicted"/>
<accession>A0A392S0B7</accession>
<dbReference type="EMBL" id="LXQA010292596">
    <property type="protein sequence ID" value="MCI41460.1"/>
    <property type="molecule type" value="Genomic_DNA"/>
</dbReference>
<organism evidence="2 3">
    <name type="scientific">Trifolium medium</name>
    <dbReference type="NCBI Taxonomy" id="97028"/>
    <lineage>
        <taxon>Eukaryota</taxon>
        <taxon>Viridiplantae</taxon>
        <taxon>Streptophyta</taxon>
        <taxon>Embryophyta</taxon>
        <taxon>Tracheophyta</taxon>
        <taxon>Spermatophyta</taxon>
        <taxon>Magnoliopsida</taxon>
        <taxon>eudicotyledons</taxon>
        <taxon>Gunneridae</taxon>
        <taxon>Pentapetalae</taxon>
        <taxon>rosids</taxon>
        <taxon>fabids</taxon>
        <taxon>Fabales</taxon>
        <taxon>Fabaceae</taxon>
        <taxon>Papilionoideae</taxon>
        <taxon>50 kb inversion clade</taxon>
        <taxon>NPAAA clade</taxon>
        <taxon>Hologalegina</taxon>
        <taxon>IRL clade</taxon>
        <taxon>Trifolieae</taxon>
        <taxon>Trifolium</taxon>
    </lineage>
</organism>
<feature type="non-terminal residue" evidence="2">
    <location>
        <position position="53"/>
    </location>
</feature>
<dbReference type="Pfam" id="PF07727">
    <property type="entry name" value="RVT_2"/>
    <property type="match status" value="1"/>
</dbReference>
<sequence length="53" mass="6281">MEQLKEEKQVHLNWDIRQLDIDNAFLNGHLKETVFMFQPEGYADPAKPNHICK</sequence>
<dbReference type="AlphaFoldDB" id="A0A392S0B7"/>
<reference evidence="2 3" key="1">
    <citation type="journal article" date="2018" name="Front. Plant Sci.">
        <title>Red Clover (Trifolium pratense) and Zigzag Clover (T. medium) - A Picture of Genomic Similarities and Differences.</title>
        <authorList>
            <person name="Dluhosova J."/>
            <person name="Istvanek J."/>
            <person name="Nedelnik J."/>
            <person name="Repkova J."/>
        </authorList>
    </citation>
    <scope>NUCLEOTIDE SEQUENCE [LARGE SCALE GENOMIC DNA]</scope>
    <source>
        <strain evidence="3">cv. 10/8</strain>
        <tissue evidence="2">Leaf</tissue>
    </source>
</reference>
<name>A0A392S0B7_9FABA</name>
<comment type="caution">
    <text evidence="2">The sequence shown here is derived from an EMBL/GenBank/DDBJ whole genome shotgun (WGS) entry which is preliminary data.</text>
</comment>
<feature type="domain" description="Reverse transcriptase Ty1/copia-type" evidence="1">
    <location>
        <begin position="10"/>
        <end position="53"/>
    </location>
</feature>
<dbReference type="Proteomes" id="UP000265520">
    <property type="component" value="Unassembled WGS sequence"/>
</dbReference>
<keyword evidence="3" id="KW-1185">Reference proteome</keyword>
<evidence type="ECO:0000313" key="2">
    <source>
        <dbReference type="EMBL" id="MCI41460.1"/>
    </source>
</evidence>
<evidence type="ECO:0000259" key="1">
    <source>
        <dbReference type="Pfam" id="PF07727"/>
    </source>
</evidence>
<evidence type="ECO:0000313" key="3">
    <source>
        <dbReference type="Proteomes" id="UP000265520"/>
    </source>
</evidence>
<protein>
    <submittedName>
        <fullName evidence="2">Retrotransposon protein putative Ty1-copia subclass</fullName>
    </submittedName>
</protein>
<dbReference type="InterPro" id="IPR013103">
    <property type="entry name" value="RVT_2"/>
</dbReference>